<evidence type="ECO:0000313" key="1">
    <source>
        <dbReference type="EMBL" id="MCK0196807.1"/>
    </source>
</evidence>
<dbReference type="Proteomes" id="UP001203284">
    <property type="component" value="Unassembled WGS sequence"/>
</dbReference>
<gene>
    <name evidence="1" type="ORF">MWN34_07755</name>
</gene>
<evidence type="ECO:0000313" key="2">
    <source>
        <dbReference type="Proteomes" id="UP001203284"/>
    </source>
</evidence>
<keyword evidence="2" id="KW-1185">Reference proteome</keyword>
<organism evidence="1 2">
    <name type="scientific">Ancylobacter crimeensis</name>
    <dbReference type="NCBI Taxonomy" id="2579147"/>
    <lineage>
        <taxon>Bacteria</taxon>
        <taxon>Pseudomonadati</taxon>
        <taxon>Pseudomonadota</taxon>
        <taxon>Alphaproteobacteria</taxon>
        <taxon>Hyphomicrobiales</taxon>
        <taxon>Xanthobacteraceae</taxon>
        <taxon>Ancylobacter</taxon>
    </lineage>
</organism>
<sequence>MGALIGLTVHLTGLDSGLIGQVKIEVQPSAAKAARRVQPRSCGLTVEGSRTGRGGRGATSFRAALLDGRTAIPEAKNSAAADTVVLPFDAGCTIEAVYLNQCAIRINPRPAHPPALQQL</sequence>
<accession>A0ABT0DA29</accession>
<proteinExistence type="predicted"/>
<reference evidence="1 2" key="1">
    <citation type="submission" date="2022-04" db="EMBL/GenBank/DDBJ databases">
        <authorList>
            <person name="Grouzdev D.S."/>
            <person name="Pantiukh K.S."/>
            <person name="Krutkina M.S."/>
        </authorList>
    </citation>
    <scope>NUCLEOTIDE SEQUENCE [LARGE SCALE GENOMIC DNA]</scope>
    <source>
        <strain evidence="1 2">6x-1</strain>
    </source>
</reference>
<protein>
    <submittedName>
        <fullName evidence="1">Uncharacterized protein</fullName>
    </submittedName>
</protein>
<dbReference type="RefSeq" id="WP_247028228.1">
    <property type="nucleotide sequence ID" value="NZ_JALKCH010000004.1"/>
</dbReference>
<comment type="caution">
    <text evidence="1">The sequence shown here is derived from an EMBL/GenBank/DDBJ whole genome shotgun (WGS) entry which is preliminary data.</text>
</comment>
<name>A0ABT0DA29_9HYPH</name>
<dbReference type="EMBL" id="JALKCH010000004">
    <property type="protein sequence ID" value="MCK0196807.1"/>
    <property type="molecule type" value="Genomic_DNA"/>
</dbReference>